<dbReference type="EMBL" id="OU503041">
    <property type="protein sequence ID" value="CAI9763059.1"/>
    <property type="molecule type" value="Genomic_DNA"/>
</dbReference>
<gene>
    <name evidence="2" type="ORF">FPE_LOCUS10489</name>
</gene>
<reference evidence="2" key="1">
    <citation type="submission" date="2023-05" db="EMBL/GenBank/DDBJ databases">
        <authorList>
            <person name="Huff M."/>
        </authorList>
    </citation>
    <scope>NUCLEOTIDE SEQUENCE</scope>
</reference>
<proteinExistence type="predicted"/>
<evidence type="ECO:0000313" key="3">
    <source>
        <dbReference type="Proteomes" id="UP000834106"/>
    </source>
</evidence>
<protein>
    <submittedName>
        <fullName evidence="2">Uncharacterized protein</fullName>
    </submittedName>
</protein>
<dbReference type="AlphaFoldDB" id="A0AAD2DR10"/>
<organism evidence="2 3">
    <name type="scientific">Fraxinus pennsylvanica</name>
    <dbReference type="NCBI Taxonomy" id="56036"/>
    <lineage>
        <taxon>Eukaryota</taxon>
        <taxon>Viridiplantae</taxon>
        <taxon>Streptophyta</taxon>
        <taxon>Embryophyta</taxon>
        <taxon>Tracheophyta</taxon>
        <taxon>Spermatophyta</taxon>
        <taxon>Magnoliopsida</taxon>
        <taxon>eudicotyledons</taxon>
        <taxon>Gunneridae</taxon>
        <taxon>Pentapetalae</taxon>
        <taxon>asterids</taxon>
        <taxon>lamiids</taxon>
        <taxon>Lamiales</taxon>
        <taxon>Oleaceae</taxon>
        <taxon>Oleeae</taxon>
        <taxon>Fraxinus</taxon>
    </lineage>
</organism>
<accession>A0AAD2DR10</accession>
<evidence type="ECO:0000256" key="1">
    <source>
        <dbReference type="SAM" id="MobiDB-lite"/>
    </source>
</evidence>
<keyword evidence="3" id="KW-1185">Reference proteome</keyword>
<evidence type="ECO:0000313" key="2">
    <source>
        <dbReference type="EMBL" id="CAI9763059.1"/>
    </source>
</evidence>
<name>A0AAD2DR10_9LAMI</name>
<sequence>MYRELAWISSPPFLTHTQFLESTMCGFSSITTCLFAAYSAAPLVVSEHGIAHVPSASKGRINIARGIPIEKFEETKTYISNGDENRRWESGSREWWKDGVTSAPIAHPKPYSMTPHHSSTPRALDDTTFSPASATSTLRAKSRKVRALITKSRGKKRGL</sequence>
<feature type="region of interest" description="Disordered" evidence="1">
    <location>
        <begin position="106"/>
        <end position="143"/>
    </location>
</feature>
<feature type="compositionally biased region" description="Polar residues" evidence="1">
    <location>
        <begin position="115"/>
        <end position="139"/>
    </location>
</feature>
<dbReference type="Proteomes" id="UP000834106">
    <property type="component" value="Chromosome 6"/>
</dbReference>